<keyword evidence="7" id="KW-1185">Reference proteome</keyword>
<evidence type="ECO:0000313" key="7">
    <source>
        <dbReference type="Proteomes" id="UP001197626"/>
    </source>
</evidence>
<evidence type="ECO:0000256" key="2">
    <source>
        <dbReference type="ARBA" id="ARBA00022692"/>
    </source>
</evidence>
<proteinExistence type="predicted"/>
<reference evidence="6 7" key="1">
    <citation type="journal article" date="2022" name="Pathogens">
        <title>Staphylococcus ratti sp. nov. Isolated from a Lab Rat.</title>
        <authorList>
            <person name="Kovarovic V."/>
            <person name="Sedlacek I."/>
            <person name="Petras P."/>
            <person name="Kralova S."/>
            <person name="Maslanova I."/>
            <person name="Svec P."/>
            <person name="Neumann-Schaal M."/>
            <person name="Botka T."/>
            <person name="Gelbicova T."/>
            <person name="Stankova E."/>
            <person name="Doskar J."/>
            <person name="Pantucek R."/>
        </authorList>
    </citation>
    <scope>NUCLEOTIDE SEQUENCE [LARGE SCALE GENOMIC DNA]</scope>
    <source>
        <strain evidence="6 7">CCM 9025</strain>
    </source>
</reference>
<feature type="transmembrane region" description="Helical" evidence="5">
    <location>
        <begin position="12"/>
        <end position="37"/>
    </location>
</feature>
<feature type="transmembrane region" description="Helical" evidence="5">
    <location>
        <begin position="80"/>
        <end position="101"/>
    </location>
</feature>
<dbReference type="PANTHER" id="PTHR37306">
    <property type="entry name" value="COLICIN V PRODUCTION PROTEIN"/>
    <property type="match status" value="1"/>
</dbReference>
<protein>
    <submittedName>
        <fullName evidence="6">CvpA family protein</fullName>
    </submittedName>
</protein>
<accession>A0ABY3PAV8</accession>
<keyword evidence="4 5" id="KW-0472">Membrane</keyword>
<evidence type="ECO:0000313" key="6">
    <source>
        <dbReference type="EMBL" id="UEX89428.1"/>
    </source>
</evidence>
<dbReference type="Pfam" id="PF02674">
    <property type="entry name" value="Colicin_V"/>
    <property type="match status" value="1"/>
</dbReference>
<dbReference type="Proteomes" id="UP001197626">
    <property type="component" value="Chromosome"/>
</dbReference>
<comment type="subcellular location">
    <subcellularLocation>
        <location evidence="1">Membrane</location>
        <topology evidence="1">Multi-pass membrane protein</topology>
    </subcellularLocation>
</comment>
<evidence type="ECO:0000256" key="3">
    <source>
        <dbReference type="ARBA" id="ARBA00022989"/>
    </source>
</evidence>
<sequence>MYIVISGTLLLIYAAIGFYRGLVASLLHLLSTIFAIWTGLQFYQPLNHYMRLFIPFPKTDAFDANYAIDFAQPERHFNTIISLLIIIFIVKVMTHMVLDAFSKLIYRQRNVFFLRVFGVIISLVSGVIALHFLLLLMALYPDSTIQSSLQHARLAKWLITELPLLSPITLNLT</sequence>
<evidence type="ECO:0000256" key="1">
    <source>
        <dbReference type="ARBA" id="ARBA00004141"/>
    </source>
</evidence>
<dbReference type="InterPro" id="IPR003825">
    <property type="entry name" value="Colicin-V_CvpA"/>
</dbReference>
<evidence type="ECO:0000256" key="4">
    <source>
        <dbReference type="ARBA" id="ARBA00023136"/>
    </source>
</evidence>
<feature type="transmembrane region" description="Helical" evidence="5">
    <location>
        <begin position="113"/>
        <end position="140"/>
    </location>
</feature>
<name>A0ABY3PAV8_9STAP</name>
<gene>
    <name evidence="6" type="ORF">LN051_07530</name>
</gene>
<dbReference type="RefSeq" id="WP_229291928.1">
    <property type="nucleotide sequence ID" value="NZ_CP086654.1"/>
</dbReference>
<keyword evidence="3 5" id="KW-1133">Transmembrane helix</keyword>
<organism evidence="6 7">
    <name type="scientific">Staphylococcus ratti</name>
    <dbReference type="NCBI Taxonomy" id="2892440"/>
    <lineage>
        <taxon>Bacteria</taxon>
        <taxon>Bacillati</taxon>
        <taxon>Bacillota</taxon>
        <taxon>Bacilli</taxon>
        <taxon>Bacillales</taxon>
        <taxon>Staphylococcaceae</taxon>
        <taxon>Staphylococcus</taxon>
    </lineage>
</organism>
<evidence type="ECO:0000256" key="5">
    <source>
        <dbReference type="SAM" id="Phobius"/>
    </source>
</evidence>
<dbReference type="PANTHER" id="PTHR37306:SF1">
    <property type="entry name" value="COLICIN V PRODUCTION PROTEIN"/>
    <property type="match status" value="1"/>
</dbReference>
<dbReference type="EMBL" id="CP086654">
    <property type="protein sequence ID" value="UEX89428.1"/>
    <property type="molecule type" value="Genomic_DNA"/>
</dbReference>
<keyword evidence="2 5" id="KW-0812">Transmembrane</keyword>